<dbReference type="AlphaFoldDB" id="A0A450WWP9"/>
<organism evidence="1">
    <name type="scientific">Candidatus Kentrum sp. LPFa</name>
    <dbReference type="NCBI Taxonomy" id="2126335"/>
    <lineage>
        <taxon>Bacteria</taxon>
        <taxon>Pseudomonadati</taxon>
        <taxon>Pseudomonadota</taxon>
        <taxon>Gammaproteobacteria</taxon>
        <taxon>Candidatus Kentrum</taxon>
    </lineage>
</organism>
<protein>
    <submittedName>
        <fullName evidence="1">Uncharacterized protein</fullName>
    </submittedName>
</protein>
<gene>
    <name evidence="1" type="ORF">BECKLPF1236B_GA0070989_12566</name>
</gene>
<sequence>MTEICIRCDKEIRGEPKINSWGDPMCAWCFPLHDRILRVLEITDLACESDYYGEFWGPDDEEPSELFFTVCGEEGAHGPLEAEWIKWLNGFELEAVEEELLDRGYDLPEGAGYNRTLPLQPGQRFANALRRWHFDAYPKIARLVRHP</sequence>
<proteinExistence type="predicted"/>
<accession>A0A450WWP9</accession>
<dbReference type="EMBL" id="CAADFK010000256">
    <property type="protein sequence ID" value="VFK21452.1"/>
    <property type="molecule type" value="Genomic_DNA"/>
</dbReference>
<name>A0A450WWP9_9GAMM</name>
<evidence type="ECO:0000313" key="1">
    <source>
        <dbReference type="EMBL" id="VFK21452.1"/>
    </source>
</evidence>
<reference evidence="1" key="1">
    <citation type="submission" date="2019-02" db="EMBL/GenBank/DDBJ databases">
        <authorList>
            <person name="Gruber-Vodicka R. H."/>
            <person name="Seah K. B. B."/>
        </authorList>
    </citation>
    <scope>NUCLEOTIDE SEQUENCE</scope>
    <source>
        <strain evidence="1">BECK_S313</strain>
    </source>
</reference>